<evidence type="ECO:0000259" key="2">
    <source>
        <dbReference type="Pfam" id="PF03407"/>
    </source>
</evidence>
<dbReference type="InterPro" id="IPR044290">
    <property type="entry name" value="RRA1/2/3"/>
</dbReference>
<accession>A0AAE0FY23</accession>
<dbReference type="AlphaFoldDB" id="A0AAE0FY23"/>
<dbReference type="PANTHER" id="PTHR46581:SF3">
    <property type="entry name" value="ARABINOSYLTRANSFERASE RRA3"/>
    <property type="match status" value="1"/>
</dbReference>
<evidence type="ECO:0000313" key="4">
    <source>
        <dbReference type="Proteomes" id="UP001190700"/>
    </source>
</evidence>
<organism evidence="3 4">
    <name type="scientific">Cymbomonas tetramitiformis</name>
    <dbReference type="NCBI Taxonomy" id="36881"/>
    <lineage>
        <taxon>Eukaryota</taxon>
        <taxon>Viridiplantae</taxon>
        <taxon>Chlorophyta</taxon>
        <taxon>Pyramimonadophyceae</taxon>
        <taxon>Pyramimonadales</taxon>
        <taxon>Pyramimonadaceae</taxon>
        <taxon>Cymbomonas</taxon>
    </lineage>
</organism>
<dbReference type="EMBL" id="LGRX02012019">
    <property type="protein sequence ID" value="KAK3268106.1"/>
    <property type="molecule type" value="Genomic_DNA"/>
</dbReference>
<feature type="domain" description="Nucleotide-diphospho-sugar transferase" evidence="2">
    <location>
        <begin position="228"/>
        <end position="449"/>
    </location>
</feature>
<proteinExistence type="predicted"/>
<dbReference type="InterPro" id="IPR005069">
    <property type="entry name" value="Nucl-diP-sugar_transferase"/>
</dbReference>
<keyword evidence="4" id="KW-1185">Reference proteome</keyword>
<feature type="region of interest" description="Disordered" evidence="1">
    <location>
        <begin position="1"/>
        <end position="38"/>
    </location>
</feature>
<evidence type="ECO:0000313" key="3">
    <source>
        <dbReference type="EMBL" id="KAK3268106.1"/>
    </source>
</evidence>
<dbReference type="Proteomes" id="UP001190700">
    <property type="component" value="Unassembled WGS sequence"/>
</dbReference>
<name>A0AAE0FY23_9CHLO</name>
<feature type="compositionally biased region" description="Polar residues" evidence="1">
    <location>
        <begin position="1"/>
        <end position="22"/>
    </location>
</feature>
<reference evidence="3 4" key="1">
    <citation type="journal article" date="2015" name="Genome Biol. Evol.">
        <title>Comparative Genomics of a Bacterivorous Green Alga Reveals Evolutionary Causalities and Consequences of Phago-Mixotrophic Mode of Nutrition.</title>
        <authorList>
            <person name="Burns J.A."/>
            <person name="Paasch A."/>
            <person name="Narechania A."/>
            <person name="Kim E."/>
        </authorList>
    </citation>
    <scope>NUCLEOTIDE SEQUENCE [LARGE SCALE GENOMIC DNA]</scope>
    <source>
        <strain evidence="3 4">PLY_AMNH</strain>
    </source>
</reference>
<sequence>MGAQTASPTDPGTPLQSAATKNSEQEQEHREIQTRVLSDVSVVGTRDDQQLQASEAALADALKDLNAAKAELIELKVAKKKLMSSNSELHFLLSQEKRNREAAIKKTYALERAIMEQGGHTEHSAHPHNDPSSRPCQQCVCEKTVCPPPESCPVCANATAPVRQVVTLEGNTPYVPSEERDRGNPRLAEVLRQVAINNEVMIAISNGALAGPGGMLATWIECVQKAGITNYLVVALDDKAEDMLKGLGVPFYRKQLSIPRAQASVGQNHAISGLKFRILQEFLTLGYGVLLSDVDIVMIKNPFGQLRRDADVEAMSDGWDPHTAYGYNDVLDDPKMGWARYVHSMRIFVLNSGFFFIRPTPLALTLMNRVTARLSKEQAWDQAVFNEEIFYATHGDYTSANVHPRVLDIYDFVNSKTLFRTMRKDPKFKDHVPVMVHVNYHPDKHKRMKAIVKRYIEGVPHALASFPEGSVYRRLE</sequence>
<dbReference type="Pfam" id="PF03407">
    <property type="entry name" value="Nucleotid_trans"/>
    <property type="match status" value="1"/>
</dbReference>
<feature type="compositionally biased region" description="Basic and acidic residues" evidence="1">
    <location>
        <begin position="23"/>
        <end position="33"/>
    </location>
</feature>
<dbReference type="PANTHER" id="PTHR46581">
    <property type="entry name" value="ARABINOSYLTRANSFERASE RRA3"/>
    <property type="match status" value="1"/>
</dbReference>
<comment type="caution">
    <text evidence="3">The sequence shown here is derived from an EMBL/GenBank/DDBJ whole genome shotgun (WGS) entry which is preliminary data.</text>
</comment>
<protein>
    <recommendedName>
        <fullName evidence="2">Nucleotide-diphospho-sugar transferase domain-containing protein</fullName>
    </recommendedName>
</protein>
<evidence type="ECO:0000256" key="1">
    <source>
        <dbReference type="SAM" id="MobiDB-lite"/>
    </source>
</evidence>
<gene>
    <name evidence="3" type="ORF">CYMTET_23377</name>
</gene>
<dbReference type="GO" id="GO:0016757">
    <property type="term" value="F:glycosyltransferase activity"/>
    <property type="evidence" value="ECO:0007669"/>
    <property type="project" value="InterPro"/>
</dbReference>
<dbReference type="GO" id="GO:0080147">
    <property type="term" value="P:root hair cell development"/>
    <property type="evidence" value="ECO:0007669"/>
    <property type="project" value="InterPro"/>
</dbReference>